<keyword evidence="1" id="KW-1133">Transmembrane helix</keyword>
<keyword evidence="1" id="KW-0472">Membrane</keyword>
<evidence type="ECO:0000256" key="1">
    <source>
        <dbReference type="SAM" id="Phobius"/>
    </source>
</evidence>
<dbReference type="InterPro" id="IPR013783">
    <property type="entry name" value="Ig-like_fold"/>
</dbReference>
<gene>
    <name evidence="2" type="primary">EE52</name>
</gene>
<reference evidence="2 3" key="1">
    <citation type="journal article" date="2013" name="J. Virol.">
        <title>Complete Genome Sequences of Elephant Endotheliotropic Herpesviruses 1A and 1B Determined Directly from Fatal Cases.</title>
        <authorList>
            <person name="Wilkie G.S."/>
            <person name="Davison A.J."/>
            <person name="Watson M."/>
            <person name="Kerr K."/>
            <person name="Sanderson S."/>
            <person name="Bouts T."/>
            <person name="Steinbach F."/>
            <person name="Dastjerdi A."/>
        </authorList>
    </citation>
    <scope>NUCLEOTIDE SEQUENCE [LARGE SCALE GENOMIC DNA]</scope>
    <source>
        <strain evidence="2">Emelia</strain>
    </source>
</reference>
<dbReference type="Gene3D" id="2.60.40.10">
    <property type="entry name" value="Immunoglobulins"/>
    <property type="match status" value="1"/>
</dbReference>
<dbReference type="InterPro" id="IPR036179">
    <property type="entry name" value="Ig-like_dom_sf"/>
</dbReference>
<proteinExistence type="predicted"/>
<evidence type="ECO:0000313" key="3">
    <source>
        <dbReference type="Proteomes" id="UP000169673"/>
    </source>
</evidence>
<feature type="transmembrane region" description="Helical" evidence="1">
    <location>
        <begin position="132"/>
        <end position="153"/>
    </location>
</feature>
<protein>
    <submittedName>
        <fullName evidence="2">Membrane protein EE52</fullName>
    </submittedName>
</protein>
<sequence>MNLWVVRRYLVDYIYIYVYVLLNLSNVISKIHVGQNITFGLNDSTCNNPATVTWLYNNEFIANWSKPNVTYRKTDRKSVNLSNPCSLTIYDAACNDSGNYTLHVCESPYSSRCTFTFLVDVTNFSKDAVPSFAALPCTQASVILLLISIFLNLRNNIEWIR</sequence>
<dbReference type="Proteomes" id="UP000169673">
    <property type="component" value="Segment"/>
</dbReference>
<dbReference type="SUPFAM" id="SSF48726">
    <property type="entry name" value="Immunoglobulin"/>
    <property type="match status" value="1"/>
</dbReference>
<organism evidence="2 3">
    <name type="scientific">Elephantid herpesvirus 1</name>
    <name type="common">EIHV-1</name>
    <name type="synonym">Elephant endotheliotropic herpesvirus</name>
    <dbReference type="NCBI Taxonomy" id="146015"/>
    <lineage>
        <taxon>Viruses</taxon>
        <taxon>Duplodnaviria</taxon>
        <taxon>Heunggongvirae</taxon>
        <taxon>Peploviricota</taxon>
        <taxon>Herviviricetes</taxon>
        <taxon>Herpesvirales</taxon>
        <taxon>Orthoherpesviridae</taxon>
        <taxon>Betaherpesvirinae</taxon>
        <taxon>Proboscivirus</taxon>
        <taxon>Proboscivirus elephantidbeta1</taxon>
    </lineage>
</organism>
<evidence type="ECO:0000313" key="2">
    <source>
        <dbReference type="EMBL" id="AGE09875.1"/>
    </source>
</evidence>
<keyword evidence="1" id="KW-0812">Transmembrane</keyword>
<dbReference type="EMBL" id="KC462164">
    <property type="protein sequence ID" value="AGE09875.1"/>
    <property type="molecule type" value="Genomic_DNA"/>
</dbReference>
<name>M4JUU6_ELHV1</name>
<accession>M4JUU6</accession>
<organismHost>
    <name type="scientific">Elephantidae</name>
    <name type="common">elephants</name>
    <dbReference type="NCBI Taxonomy" id="9780"/>
</organismHost>